<name>A0AA85IUV3_TRIRE</name>
<dbReference type="Proteomes" id="UP000050795">
    <property type="component" value="Unassembled WGS sequence"/>
</dbReference>
<sequence>MSTNCKSLPNKSNHLHSPLYSNVYCNTGVITLQETWFFIYLKRTLYSIFLNMLGFLYRIDNTV</sequence>
<dbReference type="WBParaSite" id="TREG1_109900.1">
    <property type="protein sequence ID" value="TREG1_109900.1"/>
    <property type="gene ID" value="TREG1_109900"/>
</dbReference>
<organism evidence="1 2">
    <name type="scientific">Trichobilharzia regenti</name>
    <name type="common">Nasal bird schistosome</name>
    <dbReference type="NCBI Taxonomy" id="157069"/>
    <lineage>
        <taxon>Eukaryota</taxon>
        <taxon>Metazoa</taxon>
        <taxon>Spiralia</taxon>
        <taxon>Lophotrochozoa</taxon>
        <taxon>Platyhelminthes</taxon>
        <taxon>Trematoda</taxon>
        <taxon>Digenea</taxon>
        <taxon>Strigeidida</taxon>
        <taxon>Schistosomatoidea</taxon>
        <taxon>Schistosomatidae</taxon>
        <taxon>Trichobilharzia</taxon>
    </lineage>
</organism>
<keyword evidence="1" id="KW-1185">Reference proteome</keyword>
<proteinExistence type="predicted"/>
<reference evidence="1" key="1">
    <citation type="submission" date="2022-06" db="EMBL/GenBank/DDBJ databases">
        <authorList>
            <person name="Berger JAMES D."/>
            <person name="Berger JAMES D."/>
        </authorList>
    </citation>
    <scope>NUCLEOTIDE SEQUENCE [LARGE SCALE GENOMIC DNA]</scope>
</reference>
<dbReference type="AlphaFoldDB" id="A0AA85IUV3"/>
<evidence type="ECO:0000313" key="1">
    <source>
        <dbReference type="Proteomes" id="UP000050795"/>
    </source>
</evidence>
<evidence type="ECO:0000313" key="2">
    <source>
        <dbReference type="WBParaSite" id="TREG1_109900.1"/>
    </source>
</evidence>
<protein>
    <submittedName>
        <fullName evidence="2">Uncharacterized protein</fullName>
    </submittedName>
</protein>
<accession>A0AA85IUV3</accession>
<reference evidence="2" key="2">
    <citation type="submission" date="2023-11" db="UniProtKB">
        <authorList>
            <consortium name="WormBaseParasite"/>
        </authorList>
    </citation>
    <scope>IDENTIFICATION</scope>
</reference>